<reference evidence="3 4" key="1">
    <citation type="journal article" date="2019" name="Int. J. Syst. Evol. Microbiol.">
        <title>Photorhabdus khanii subsp. guanajuatensis subsp. nov., isolated from Heterorhabditis atacamensis, and Photorhabdus luminescens subsp. mexicana subsp. nov., isolated from Heterorhabditis mexicana entomopathogenic nematodes.</title>
        <authorList>
            <person name="Machado R.A.R."/>
            <person name="Bruno P."/>
            <person name="Arce C.C.M."/>
            <person name="Liechti N."/>
            <person name="Kohler A."/>
            <person name="Bernal J."/>
            <person name="Bruggmann R."/>
            <person name="Turlings T.C.J."/>
        </authorList>
    </citation>
    <scope>NUCLEOTIDE SEQUENCE [LARGE SCALE GENOMIC DNA]</scope>
    <source>
        <strain evidence="3 4">MEX20-17</strain>
    </source>
</reference>
<dbReference type="NCBIfam" id="TIGR01643">
    <property type="entry name" value="YD_repeat_2x"/>
    <property type="match status" value="2"/>
</dbReference>
<dbReference type="Gene3D" id="2.180.10.10">
    <property type="entry name" value="RHS repeat-associated core"/>
    <property type="match status" value="1"/>
</dbReference>
<organism evidence="3 4">
    <name type="scientific">Photorhabdus khanii subsp. guanajuatensis</name>
    <dbReference type="NCBI Taxonomy" id="2100166"/>
    <lineage>
        <taxon>Bacteria</taxon>
        <taxon>Pseudomonadati</taxon>
        <taxon>Pseudomonadota</taxon>
        <taxon>Gammaproteobacteria</taxon>
        <taxon>Enterobacterales</taxon>
        <taxon>Morganellaceae</taxon>
        <taxon>Photorhabdus</taxon>
    </lineage>
</organism>
<dbReference type="PANTHER" id="PTHR32305:SF15">
    <property type="entry name" value="PROTEIN RHSA-RELATED"/>
    <property type="match status" value="1"/>
</dbReference>
<comment type="caution">
    <text evidence="3">The sequence shown here is derived from an EMBL/GenBank/DDBJ whole genome shotgun (WGS) entry which is preliminary data.</text>
</comment>
<dbReference type="PANTHER" id="PTHR32305">
    <property type="match status" value="1"/>
</dbReference>
<dbReference type="InterPro" id="IPR056823">
    <property type="entry name" value="TEN-like_YD-shell"/>
</dbReference>
<evidence type="ECO:0000256" key="1">
    <source>
        <dbReference type="ARBA" id="ARBA00022737"/>
    </source>
</evidence>
<dbReference type="RefSeq" id="WP_240042478.1">
    <property type="nucleotide sequence ID" value="NZ_PUJY01000178.1"/>
</dbReference>
<dbReference type="InterPro" id="IPR050708">
    <property type="entry name" value="T6SS_VgrG/RHS"/>
</dbReference>
<dbReference type="Proteomes" id="UP000295598">
    <property type="component" value="Unassembled WGS sequence"/>
</dbReference>
<feature type="non-terminal residue" evidence="3">
    <location>
        <position position="266"/>
    </location>
</feature>
<feature type="domain" description="Teneurin-like YD-shell" evidence="2">
    <location>
        <begin position="105"/>
        <end position="238"/>
    </location>
</feature>
<proteinExistence type="predicted"/>
<feature type="non-terminal residue" evidence="3">
    <location>
        <position position="1"/>
    </location>
</feature>
<protein>
    <recommendedName>
        <fullName evidence="2">Teneurin-like YD-shell domain-containing protein</fullName>
    </recommendedName>
</protein>
<keyword evidence="1" id="KW-0677">Repeat</keyword>
<dbReference type="InterPro" id="IPR006530">
    <property type="entry name" value="YD"/>
</dbReference>
<name>A0A4R4IK53_9GAMM</name>
<evidence type="ECO:0000313" key="4">
    <source>
        <dbReference type="Proteomes" id="UP000295598"/>
    </source>
</evidence>
<gene>
    <name evidence="3" type="ORF">C5467_24745</name>
</gene>
<evidence type="ECO:0000259" key="2">
    <source>
        <dbReference type="Pfam" id="PF25023"/>
    </source>
</evidence>
<accession>A0A4R4IK53</accession>
<sequence length="266" mass="30672">ALHWDYGPLGQVTRVELAGHAPLLMQHDPLGRETRRESGAGFIQSQAYTPLGLLAHQTAGRSSVLFKQTPHETDPPYPLSGSAVTRRWHYNPAHNVACIEDRHWAETRYGYNANDQVVTAQFGGPTACDEQHVYDAGQNLHYHKRVPERLSEDVQQTYQEQQAGRVVQRGANTYRYDESGRRTEKTEQRRGYRPRTWRYRWDGHDRLTGFISPEGTRWRYCYDAFGRRISKRKEADRAGQTVKPAAIIGYDYLWSGDQLIEETPVR</sequence>
<dbReference type="EMBL" id="PUJY01000178">
    <property type="protein sequence ID" value="TDB40830.1"/>
    <property type="molecule type" value="Genomic_DNA"/>
</dbReference>
<dbReference type="AlphaFoldDB" id="A0A4R4IK53"/>
<dbReference type="Pfam" id="PF25023">
    <property type="entry name" value="TEN_YD-shell"/>
    <property type="match status" value="1"/>
</dbReference>
<evidence type="ECO:0000313" key="3">
    <source>
        <dbReference type="EMBL" id="TDB40830.1"/>
    </source>
</evidence>